<dbReference type="Proteomes" id="UP000290572">
    <property type="component" value="Unassembled WGS sequence"/>
</dbReference>
<reference evidence="2 3" key="1">
    <citation type="submission" date="2018-03" db="EMBL/GenBank/DDBJ databases">
        <title>Draft genome sequence of Rohu Carp (Labeo rohita).</title>
        <authorList>
            <person name="Das P."/>
            <person name="Kushwaha B."/>
            <person name="Joshi C.G."/>
            <person name="Kumar D."/>
            <person name="Nagpure N.S."/>
            <person name="Sahoo L."/>
            <person name="Das S.P."/>
            <person name="Bit A."/>
            <person name="Patnaik S."/>
            <person name="Meher P.K."/>
            <person name="Jayasankar P."/>
            <person name="Koringa P.G."/>
            <person name="Patel N.V."/>
            <person name="Hinsu A.T."/>
            <person name="Kumar R."/>
            <person name="Pandey M."/>
            <person name="Agarwal S."/>
            <person name="Srivastava S."/>
            <person name="Singh M."/>
            <person name="Iquebal M.A."/>
            <person name="Jaiswal S."/>
            <person name="Angadi U.B."/>
            <person name="Kumar N."/>
            <person name="Raza M."/>
            <person name="Shah T.M."/>
            <person name="Rai A."/>
            <person name="Jena J.K."/>
        </authorList>
    </citation>
    <scope>NUCLEOTIDE SEQUENCE [LARGE SCALE GENOMIC DNA]</scope>
    <source>
        <strain evidence="2">DASCIFA01</strain>
        <tissue evidence="2">Testis</tissue>
    </source>
</reference>
<gene>
    <name evidence="2" type="ORF">ROHU_023156</name>
</gene>
<comment type="caution">
    <text evidence="2">The sequence shown here is derived from an EMBL/GenBank/DDBJ whole genome shotgun (WGS) entry which is preliminary data.</text>
</comment>
<evidence type="ECO:0000313" key="3">
    <source>
        <dbReference type="Proteomes" id="UP000290572"/>
    </source>
</evidence>
<evidence type="ECO:0000313" key="2">
    <source>
        <dbReference type="EMBL" id="RXN23039.1"/>
    </source>
</evidence>
<keyword evidence="3" id="KW-1185">Reference proteome</keyword>
<name>A0A498MNH0_LABRO</name>
<evidence type="ECO:0000256" key="1">
    <source>
        <dbReference type="SAM" id="MobiDB-lite"/>
    </source>
</evidence>
<dbReference type="AlphaFoldDB" id="A0A498MNH0"/>
<dbReference type="EMBL" id="QBIY01012571">
    <property type="protein sequence ID" value="RXN23039.1"/>
    <property type="molecule type" value="Genomic_DNA"/>
</dbReference>
<feature type="region of interest" description="Disordered" evidence="1">
    <location>
        <begin position="75"/>
        <end position="125"/>
    </location>
</feature>
<protein>
    <submittedName>
        <fullName evidence="2">Zinc finger GLI2-like protein</fullName>
    </submittedName>
</protein>
<proteinExistence type="predicted"/>
<sequence length="135" mass="15048">MFDRNAEDSSISTCGQKPPALPAAQQNVAKITMGHITFGLFSPRIRDDPILSVFLEINRLYEILLTLSAFHMEPRSRPDSQYIRMEASVPTTEKKDCKTSSLDGNSFSELPKKPSPSSLARGTNPSARFPFLLFQ</sequence>
<feature type="compositionally biased region" description="Polar residues" evidence="1">
    <location>
        <begin position="99"/>
        <end position="108"/>
    </location>
</feature>
<accession>A0A498MNH0</accession>
<organism evidence="2 3">
    <name type="scientific">Labeo rohita</name>
    <name type="common">Indian major carp</name>
    <name type="synonym">Cyprinus rohita</name>
    <dbReference type="NCBI Taxonomy" id="84645"/>
    <lineage>
        <taxon>Eukaryota</taxon>
        <taxon>Metazoa</taxon>
        <taxon>Chordata</taxon>
        <taxon>Craniata</taxon>
        <taxon>Vertebrata</taxon>
        <taxon>Euteleostomi</taxon>
        <taxon>Actinopterygii</taxon>
        <taxon>Neopterygii</taxon>
        <taxon>Teleostei</taxon>
        <taxon>Ostariophysi</taxon>
        <taxon>Cypriniformes</taxon>
        <taxon>Cyprinidae</taxon>
        <taxon>Labeoninae</taxon>
        <taxon>Labeonini</taxon>
        <taxon>Labeo</taxon>
    </lineage>
</organism>